<dbReference type="EMBL" id="CP002353">
    <property type="protein sequence ID" value="ADV61797.1"/>
    <property type="molecule type" value="Genomic_DNA"/>
</dbReference>
<dbReference type="STRING" id="575540.Isop_1211"/>
<feature type="region of interest" description="Disordered" evidence="1">
    <location>
        <begin position="1"/>
        <end position="64"/>
    </location>
</feature>
<reference evidence="2 3" key="2">
    <citation type="journal article" date="2011" name="Stand. Genomic Sci.">
        <title>Complete genome sequence of Isosphaera pallida type strain (IS1B).</title>
        <authorList>
            <consortium name="US DOE Joint Genome Institute (JGI-PGF)"/>
            <person name="Goker M."/>
            <person name="Cleland D."/>
            <person name="Saunders E."/>
            <person name="Lapidus A."/>
            <person name="Nolan M."/>
            <person name="Lucas S."/>
            <person name="Hammon N."/>
            <person name="Deshpande S."/>
            <person name="Cheng J.F."/>
            <person name="Tapia R."/>
            <person name="Han C."/>
            <person name="Goodwin L."/>
            <person name="Pitluck S."/>
            <person name="Liolios K."/>
            <person name="Pagani I."/>
            <person name="Ivanova N."/>
            <person name="Mavromatis K."/>
            <person name="Pati A."/>
            <person name="Chen A."/>
            <person name="Palaniappan K."/>
            <person name="Land M."/>
            <person name="Hauser L."/>
            <person name="Chang Y.J."/>
            <person name="Jeffries C.D."/>
            <person name="Detter J.C."/>
            <person name="Beck B."/>
            <person name="Woyke T."/>
            <person name="Bristow J."/>
            <person name="Eisen J.A."/>
            <person name="Markowitz V."/>
            <person name="Hugenholtz P."/>
            <person name="Kyrpides N.C."/>
            <person name="Klenk H.P."/>
        </authorList>
    </citation>
    <scope>NUCLEOTIDE SEQUENCE [LARGE SCALE GENOMIC DNA]</scope>
    <source>
        <strain evidence="3">ATCC 43644 / DSM 9630 / IS1B</strain>
    </source>
</reference>
<sequence length="64" mass="6863">MENAPVSIQEAHRIHATPTSRLACQSSRSPDLTQPPPLSQTDSTDSRSSSRPRDGSLLTSQTSS</sequence>
<evidence type="ECO:0000313" key="2">
    <source>
        <dbReference type="EMBL" id="ADV61797.1"/>
    </source>
</evidence>
<dbReference type="AlphaFoldDB" id="E8R5P8"/>
<reference key="1">
    <citation type="submission" date="2010-11" db="EMBL/GenBank/DDBJ databases">
        <title>The complete sequence of chromosome of Isophaera pallida ATCC 43644.</title>
        <authorList>
            <consortium name="US DOE Joint Genome Institute (JGI-PGF)"/>
            <person name="Lucas S."/>
            <person name="Copeland A."/>
            <person name="Lapidus A."/>
            <person name="Bruce D."/>
            <person name="Goodwin L."/>
            <person name="Pitluck S."/>
            <person name="Kyrpides N."/>
            <person name="Mavromatis K."/>
            <person name="Pagani I."/>
            <person name="Ivanova N."/>
            <person name="Saunders E."/>
            <person name="Brettin T."/>
            <person name="Detter J.C."/>
            <person name="Han C."/>
            <person name="Tapia R."/>
            <person name="Land M."/>
            <person name="Hauser L."/>
            <person name="Markowitz V."/>
            <person name="Cheng J.-F."/>
            <person name="Hugenholtz P."/>
            <person name="Woyke T."/>
            <person name="Wu D."/>
            <person name="Eisen J.A."/>
        </authorList>
    </citation>
    <scope>NUCLEOTIDE SEQUENCE</scope>
    <source>
        <strain>ATCC 43644</strain>
    </source>
</reference>
<proteinExistence type="predicted"/>
<dbReference type="InParanoid" id="E8R5P8"/>
<keyword evidence="3" id="KW-1185">Reference proteome</keyword>
<accession>E8R5P8</accession>
<evidence type="ECO:0000256" key="1">
    <source>
        <dbReference type="SAM" id="MobiDB-lite"/>
    </source>
</evidence>
<feature type="compositionally biased region" description="Polar residues" evidence="1">
    <location>
        <begin position="17"/>
        <end position="32"/>
    </location>
</feature>
<evidence type="ECO:0000313" key="3">
    <source>
        <dbReference type="Proteomes" id="UP000008631"/>
    </source>
</evidence>
<feature type="compositionally biased region" description="Low complexity" evidence="1">
    <location>
        <begin position="39"/>
        <end position="49"/>
    </location>
</feature>
<dbReference type="KEGG" id="ipa:Isop_1211"/>
<dbReference type="HOGENOM" id="CLU_2861740_0_0_0"/>
<name>E8R5P8_ISOPI</name>
<organism evidence="2 3">
    <name type="scientific">Isosphaera pallida (strain ATCC 43644 / DSM 9630 / IS1B)</name>
    <dbReference type="NCBI Taxonomy" id="575540"/>
    <lineage>
        <taxon>Bacteria</taxon>
        <taxon>Pseudomonadati</taxon>
        <taxon>Planctomycetota</taxon>
        <taxon>Planctomycetia</taxon>
        <taxon>Isosphaerales</taxon>
        <taxon>Isosphaeraceae</taxon>
        <taxon>Isosphaera</taxon>
    </lineage>
</organism>
<gene>
    <name evidence="2" type="ordered locus">Isop_1211</name>
</gene>
<protein>
    <submittedName>
        <fullName evidence="2">Uncharacterized protein</fullName>
    </submittedName>
</protein>
<dbReference type="Proteomes" id="UP000008631">
    <property type="component" value="Chromosome"/>
</dbReference>